<dbReference type="STRING" id="106549.A0A540NCJ7"/>
<feature type="region of interest" description="Disordered" evidence="1">
    <location>
        <begin position="52"/>
        <end position="97"/>
    </location>
</feature>
<comment type="caution">
    <text evidence="2">The sequence shown here is derived from an EMBL/GenBank/DDBJ whole genome shotgun (WGS) entry which is preliminary data.</text>
</comment>
<dbReference type="Proteomes" id="UP000315295">
    <property type="component" value="Unassembled WGS sequence"/>
</dbReference>
<name>A0A540NCJ7_MALBA</name>
<reference evidence="2 3" key="1">
    <citation type="journal article" date="2019" name="G3 (Bethesda)">
        <title>Sequencing of a Wild Apple (Malus baccata) Genome Unravels the Differences Between Cultivated and Wild Apple Species Regarding Disease Resistance and Cold Tolerance.</title>
        <authorList>
            <person name="Chen X."/>
        </authorList>
    </citation>
    <scope>NUCLEOTIDE SEQUENCE [LARGE SCALE GENOMIC DNA]</scope>
    <source>
        <strain evidence="3">cv. Shandingzi</strain>
        <tissue evidence="2">Leaves</tissue>
    </source>
</reference>
<organism evidence="2 3">
    <name type="scientific">Malus baccata</name>
    <name type="common">Siberian crab apple</name>
    <name type="synonym">Pyrus baccata</name>
    <dbReference type="NCBI Taxonomy" id="106549"/>
    <lineage>
        <taxon>Eukaryota</taxon>
        <taxon>Viridiplantae</taxon>
        <taxon>Streptophyta</taxon>
        <taxon>Embryophyta</taxon>
        <taxon>Tracheophyta</taxon>
        <taxon>Spermatophyta</taxon>
        <taxon>Magnoliopsida</taxon>
        <taxon>eudicotyledons</taxon>
        <taxon>Gunneridae</taxon>
        <taxon>Pentapetalae</taxon>
        <taxon>rosids</taxon>
        <taxon>fabids</taxon>
        <taxon>Rosales</taxon>
        <taxon>Rosaceae</taxon>
        <taxon>Amygdaloideae</taxon>
        <taxon>Maleae</taxon>
        <taxon>Malus</taxon>
    </lineage>
</organism>
<evidence type="ECO:0000256" key="1">
    <source>
        <dbReference type="SAM" id="MobiDB-lite"/>
    </source>
</evidence>
<protein>
    <submittedName>
        <fullName evidence="2">Uncharacterized protein</fullName>
    </submittedName>
</protein>
<evidence type="ECO:0000313" key="2">
    <source>
        <dbReference type="EMBL" id="TQE08775.1"/>
    </source>
</evidence>
<sequence>MQGIVLQACSSCWLSMSSSCSEEVASSSSDRYPLISSLSHAMVQERLDQMIRERQEGSSHVDHQRREQRAVEKCSYDLREDQGVHGGDDSGKPDRRA</sequence>
<dbReference type="EMBL" id="VIEB01000066">
    <property type="protein sequence ID" value="TQE08775.1"/>
    <property type="molecule type" value="Genomic_DNA"/>
</dbReference>
<dbReference type="AlphaFoldDB" id="A0A540NCJ7"/>
<keyword evidence="3" id="KW-1185">Reference proteome</keyword>
<gene>
    <name evidence="2" type="ORF">C1H46_005623</name>
</gene>
<proteinExistence type="predicted"/>
<evidence type="ECO:0000313" key="3">
    <source>
        <dbReference type="Proteomes" id="UP000315295"/>
    </source>
</evidence>
<accession>A0A540NCJ7</accession>